<dbReference type="Pfam" id="PF00583">
    <property type="entry name" value="Acetyltransf_1"/>
    <property type="match status" value="1"/>
</dbReference>
<protein>
    <recommendedName>
        <fullName evidence="3">N-acetyltransferase domain-containing protein</fullName>
    </recommendedName>
</protein>
<evidence type="ECO:0000313" key="4">
    <source>
        <dbReference type="EMBL" id="CPV34816.1"/>
    </source>
</evidence>
<sequence length="164" mass="17923">MDIRHAQPSDHSAIKDAIPQWWSGSRTPAQARELSLLVPPLFLQHFGSTSWVAEDGGTLAGFLIGFHSADHGDQAYIHFVGVDPAHRGRGVGRHLYDLFFTQARDAGRSVVKAITSPRNTASIRYHAALGFVLQPGDKEVGGVPVHTDYDGPGEDRVCFIRRIA</sequence>
<evidence type="ECO:0000256" key="2">
    <source>
        <dbReference type="ARBA" id="ARBA00023315"/>
    </source>
</evidence>
<dbReference type="CDD" id="cd04301">
    <property type="entry name" value="NAT_SF"/>
    <property type="match status" value="1"/>
</dbReference>
<reference evidence="4 5" key="1">
    <citation type="submission" date="2015-03" db="EMBL/GenBank/DDBJ databases">
        <authorList>
            <person name="Murphy D."/>
        </authorList>
    </citation>
    <scope>NUCLEOTIDE SEQUENCE [LARGE SCALE GENOMIC DNA]</scope>
    <source>
        <strain evidence="4 5">PAP088</strain>
    </source>
</reference>
<organism evidence="4 5">
    <name type="scientific">Mycobacteroides abscessus</name>
    <dbReference type="NCBI Taxonomy" id="36809"/>
    <lineage>
        <taxon>Bacteria</taxon>
        <taxon>Bacillati</taxon>
        <taxon>Actinomycetota</taxon>
        <taxon>Actinomycetes</taxon>
        <taxon>Mycobacteriales</taxon>
        <taxon>Mycobacteriaceae</taxon>
        <taxon>Mycobacteroides</taxon>
    </lineage>
</organism>
<dbReference type="PANTHER" id="PTHR43877">
    <property type="entry name" value="AMINOALKYLPHOSPHONATE N-ACETYLTRANSFERASE-RELATED-RELATED"/>
    <property type="match status" value="1"/>
</dbReference>
<dbReference type="PIRSF" id="PIRSF037663">
    <property type="entry name" value="Acetyltransf_GNAT_prd"/>
    <property type="match status" value="1"/>
</dbReference>
<keyword evidence="2" id="KW-0012">Acyltransferase</keyword>
<dbReference type="PROSITE" id="PS51186">
    <property type="entry name" value="GNAT"/>
    <property type="match status" value="1"/>
</dbReference>
<evidence type="ECO:0000313" key="5">
    <source>
        <dbReference type="Proteomes" id="UP000045782"/>
    </source>
</evidence>
<evidence type="ECO:0000259" key="3">
    <source>
        <dbReference type="PROSITE" id="PS51186"/>
    </source>
</evidence>
<gene>
    <name evidence="4" type="primary">yqjY</name>
    <name evidence="4" type="ORF">ERS075579_00605</name>
</gene>
<dbReference type="InterPro" id="IPR017255">
    <property type="entry name" value="AcTrfase_GNAT_prd"/>
</dbReference>
<dbReference type="Gene3D" id="3.40.630.30">
    <property type="match status" value="1"/>
</dbReference>
<accession>A0A0U0ZJB5</accession>
<dbReference type="Proteomes" id="UP000045782">
    <property type="component" value="Unassembled WGS sequence"/>
</dbReference>
<dbReference type="EMBL" id="CSWP01000001">
    <property type="protein sequence ID" value="CPV34816.1"/>
    <property type="molecule type" value="Genomic_DNA"/>
</dbReference>
<dbReference type="InterPro" id="IPR050832">
    <property type="entry name" value="Bact_Acetyltransf"/>
</dbReference>
<dbReference type="RefSeq" id="WP_005068697.1">
    <property type="nucleotide sequence ID" value="NZ_CP014952.1"/>
</dbReference>
<proteinExistence type="predicted"/>
<dbReference type="AlphaFoldDB" id="A0A0U0ZJB5"/>
<name>A0A0U0ZJB5_9MYCO</name>
<keyword evidence="1" id="KW-0808">Transferase</keyword>
<dbReference type="GO" id="GO:0016747">
    <property type="term" value="F:acyltransferase activity, transferring groups other than amino-acyl groups"/>
    <property type="evidence" value="ECO:0007669"/>
    <property type="project" value="InterPro"/>
</dbReference>
<evidence type="ECO:0000256" key="1">
    <source>
        <dbReference type="ARBA" id="ARBA00022679"/>
    </source>
</evidence>
<dbReference type="InterPro" id="IPR000182">
    <property type="entry name" value="GNAT_dom"/>
</dbReference>
<dbReference type="SUPFAM" id="SSF55729">
    <property type="entry name" value="Acyl-CoA N-acyltransferases (Nat)"/>
    <property type="match status" value="1"/>
</dbReference>
<dbReference type="InterPro" id="IPR016181">
    <property type="entry name" value="Acyl_CoA_acyltransferase"/>
</dbReference>
<feature type="domain" description="N-acetyltransferase" evidence="3">
    <location>
        <begin position="1"/>
        <end position="154"/>
    </location>
</feature>